<dbReference type="Proteomes" id="UP000011223">
    <property type="component" value="Unassembled WGS sequence"/>
</dbReference>
<proteinExistence type="predicted"/>
<reference evidence="1 2" key="1">
    <citation type="journal article" date="2014" name="PLoS ONE">
        <title>Grimontia indica AK16(T), sp. nov., Isolated from a Seawater Sample Reports the Presence of Pathogenic Genes Similar to Vibrio Genus.</title>
        <authorList>
            <person name="Singh A."/>
            <person name="Vaidya B."/>
            <person name="Khatri I."/>
            <person name="Srinivas T.N."/>
            <person name="Subramanian S."/>
            <person name="Korpole S."/>
            <person name="Pinnaka A.K."/>
        </authorList>
    </citation>
    <scope>NUCLEOTIDE SEQUENCE [LARGE SCALE GENOMIC DNA]</scope>
    <source>
        <strain evidence="1 2">AK16</strain>
    </source>
</reference>
<comment type="caution">
    <text evidence="1">The sequence shown here is derived from an EMBL/GenBank/DDBJ whole genome shotgun (WGS) entry which is preliminary data.</text>
</comment>
<evidence type="ECO:0000313" key="2">
    <source>
        <dbReference type="Proteomes" id="UP000011223"/>
    </source>
</evidence>
<dbReference type="EMBL" id="ANFM02000002">
    <property type="protein sequence ID" value="EOD81682.1"/>
    <property type="molecule type" value="Genomic_DNA"/>
</dbReference>
<accession>R1IW21</accession>
<protein>
    <submittedName>
        <fullName evidence="1">Uncharacterized protein</fullName>
    </submittedName>
</protein>
<keyword evidence="2" id="KW-1185">Reference proteome</keyword>
<gene>
    <name evidence="1" type="ORF">D515_01588</name>
</gene>
<evidence type="ECO:0000313" key="1">
    <source>
        <dbReference type="EMBL" id="EOD81682.1"/>
    </source>
</evidence>
<dbReference type="AlphaFoldDB" id="R1IW21"/>
<organism evidence="1 2">
    <name type="scientific">Grimontia indica</name>
    <dbReference type="NCBI Taxonomy" id="1056512"/>
    <lineage>
        <taxon>Bacteria</taxon>
        <taxon>Pseudomonadati</taxon>
        <taxon>Pseudomonadota</taxon>
        <taxon>Gammaproteobacteria</taxon>
        <taxon>Vibrionales</taxon>
        <taxon>Vibrionaceae</taxon>
        <taxon>Grimontia</taxon>
    </lineage>
</organism>
<name>R1IW21_9GAMM</name>
<sequence length="40" mass="4595">MPLIFVSFLLNKGYMVLARELARQYQSDQISVMVVPHSRG</sequence>